<keyword evidence="1" id="KW-1133">Transmembrane helix</keyword>
<accession>A0A7T4A019</accession>
<reference evidence="2 3" key="1">
    <citation type="submission" date="2020-12" db="EMBL/GenBank/DDBJ databases">
        <title>FDA dAtabase for Regulatory Grade micrObial Sequences (FDA-ARGOS): Supporting development and validation of Infectious Disease Dx tests.</title>
        <authorList>
            <person name="Sproer C."/>
            <person name="Gronow S."/>
            <person name="Severitt S."/>
            <person name="Schroder I."/>
            <person name="Tallon L."/>
            <person name="Sadzewicz L."/>
            <person name="Zhao X."/>
            <person name="Boylan J."/>
            <person name="Ott S."/>
            <person name="Bowen H."/>
            <person name="Vavikolanu K."/>
            <person name="Mehta A."/>
            <person name="Aluvathingal J."/>
            <person name="Nadendla S."/>
            <person name="Lowell S."/>
            <person name="Myers T."/>
            <person name="Yan Y."/>
            <person name="Sichtig H."/>
        </authorList>
    </citation>
    <scope>NUCLEOTIDE SEQUENCE [LARGE SCALE GENOMIC DNA]</scope>
    <source>
        <strain evidence="2 3">FDAARGOS_990</strain>
    </source>
</reference>
<gene>
    <name evidence="2" type="ORF">I6H47_01870</name>
</gene>
<dbReference type="Gene3D" id="2.160.20.120">
    <property type="match status" value="1"/>
</dbReference>
<evidence type="ECO:0000256" key="1">
    <source>
        <dbReference type="SAM" id="Phobius"/>
    </source>
</evidence>
<name>A0A7T4A019_9MICO</name>
<evidence type="ECO:0000313" key="2">
    <source>
        <dbReference type="EMBL" id="QQB14755.1"/>
    </source>
</evidence>
<dbReference type="Proteomes" id="UP000595374">
    <property type="component" value="Chromosome"/>
</dbReference>
<sequence>MPATVLVSPSARTGLRAVLIIAAVIALLIPVVASVAYGASRLNYTKVESSEDLPVGTTDVRFDLDTGAAVVVRTEDVAAPTVALTGTGPRDNVPQLQVDEINGKSVISIDDKPTFENARLVLTVPTATSPETNLDFAGGLGTVAVTGEFNEVTANTDAGSIELNGTFDRVQTSTEWGQTEFKGTYGTIEAKSEVGTVDGSDLRVRDRLDATTTTGAIDVELAAETVPTAGISLNAEEGKIDLQLPRLDLVKENMTAEAANGGEGSGGEEVKDLFYRINAKSNNGSVDIAKDLEKYEAAKNSPDAEGKAIIPVTVSADTGAISIEQN</sequence>
<dbReference type="AlphaFoldDB" id="A0A7T4A019"/>
<keyword evidence="1" id="KW-0812">Transmembrane</keyword>
<protein>
    <submittedName>
        <fullName evidence="2">DUF4097 family beta strand repeat protein</fullName>
    </submittedName>
</protein>
<dbReference type="EMBL" id="CP065989">
    <property type="protein sequence ID" value="QQB14755.1"/>
    <property type="molecule type" value="Genomic_DNA"/>
</dbReference>
<dbReference type="RefSeq" id="WP_198499808.1">
    <property type="nucleotide sequence ID" value="NZ_CP065989.1"/>
</dbReference>
<evidence type="ECO:0000313" key="3">
    <source>
        <dbReference type="Proteomes" id="UP000595374"/>
    </source>
</evidence>
<keyword evidence="1" id="KW-0472">Membrane</keyword>
<organism evidence="2 3">
    <name type="scientific">Brevibacterium casei</name>
    <dbReference type="NCBI Taxonomy" id="33889"/>
    <lineage>
        <taxon>Bacteria</taxon>
        <taxon>Bacillati</taxon>
        <taxon>Actinomycetota</taxon>
        <taxon>Actinomycetes</taxon>
        <taxon>Micrococcales</taxon>
        <taxon>Brevibacteriaceae</taxon>
        <taxon>Brevibacterium</taxon>
    </lineage>
</organism>
<feature type="transmembrane region" description="Helical" evidence="1">
    <location>
        <begin position="15"/>
        <end position="39"/>
    </location>
</feature>
<proteinExistence type="predicted"/>